<evidence type="ECO:0000313" key="5">
    <source>
        <dbReference type="EMBL" id="SVC97071.1"/>
    </source>
</evidence>
<reference evidence="5" key="1">
    <citation type="submission" date="2018-05" db="EMBL/GenBank/DDBJ databases">
        <authorList>
            <person name="Lanie J.A."/>
            <person name="Ng W.-L."/>
            <person name="Kazmierczak K.M."/>
            <person name="Andrzejewski T.M."/>
            <person name="Davidsen T.M."/>
            <person name="Wayne K.J."/>
            <person name="Tettelin H."/>
            <person name="Glass J.I."/>
            <person name="Rusch D."/>
            <person name="Podicherti R."/>
            <person name="Tsui H.-C.T."/>
            <person name="Winkler M.E."/>
        </authorList>
    </citation>
    <scope>NUCLEOTIDE SEQUENCE</scope>
</reference>
<dbReference type="PANTHER" id="PTHR32303:SF10">
    <property type="entry name" value="OUTER MEMBRANE PROTEIN ASSEMBLY FACTOR BAMB"/>
    <property type="match status" value="1"/>
</dbReference>
<name>A0A382RKE2_9ZZZZ</name>
<dbReference type="InterPro" id="IPR002372">
    <property type="entry name" value="PQQ_rpt_dom"/>
</dbReference>
<feature type="non-terminal residue" evidence="5">
    <location>
        <position position="321"/>
    </location>
</feature>
<sequence>MSWATKQELMYVMNEGKMKAQSSHLSDQQKESIADYISNSIDDNQIRKCKFSLENKGILGRNHWVGWGLNHTNNRNQISSVINSNNVNKLKFKWAFNIQGYESRSPPVVLGDLLIIGTNRGFVYALDRETGCSHWSYRAEGKLRNSPLINLEDLAVYIVDEGLVVHSINALDGKLNWKSPVQREEFNFSTGSPVLMNSKLIIPISTIETAVAVLPFHECCKSSGAIVALDAKNGKVIWYHRVLKEAKLVGKRFITRVKKFAPAGAAVWGTPAIDDSGTKVFFGTAQSTQSPASKFSDAIIALDIKDGRRIWSHQTTRKDAH</sequence>
<dbReference type="PANTHER" id="PTHR32303">
    <property type="entry name" value="QUINOPROTEIN ALCOHOL DEHYDROGENASE (CYTOCHROME C)"/>
    <property type="match status" value="1"/>
</dbReference>
<dbReference type="SMART" id="SM00564">
    <property type="entry name" value="PQQ"/>
    <property type="match status" value="4"/>
</dbReference>
<accession>A0A382RKE2</accession>
<evidence type="ECO:0000259" key="4">
    <source>
        <dbReference type="Pfam" id="PF13360"/>
    </source>
</evidence>
<evidence type="ECO:0000256" key="1">
    <source>
        <dbReference type="ARBA" id="ARBA00001931"/>
    </source>
</evidence>
<keyword evidence="3" id="KW-0560">Oxidoreductase</keyword>
<dbReference type="SUPFAM" id="SSF50998">
    <property type="entry name" value="Quinoprotein alcohol dehydrogenase-like"/>
    <property type="match status" value="1"/>
</dbReference>
<comment type="similarity">
    <text evidence="2">Belongs to the bacterial PQQ dehydrogenase family.</text>
</comment>
<dbReference type="Pfam" id="PF13360">
    <property type="entry name" value="PQQ_2"/>
    <property type="match status" value="1"/>
</dbReference>
<dbReference type="Gene3D" id="2.140.10.10">
    <property type="entry name" value="Quinoprotein alcohol dehydrogenase-like superfamily"/>
    <property type="match status" value="1"/>
</dbReference>
<comment type="cofactor">
    <cofactor evidence="1">
        <name>pyrroloquinoline quinone</name>
        <dbReference type="ChEBI" id="CHEBI:58442"/>
    </cofactor>
</comment>
<evidence type="ECO:0000256" key="2">
    <source>
        <dbReference type="ARBA" id="ARBA00008156"/>
    </source>
</evidence>
<dbReference type="EMBL" id="UINC01121716">
    <property type="protein sequence ID" value="SVC97071.1"/>
    <property type="molecule type" value="Genomic_DNA"/>
</dbReference>
<dbReference type="InterPro" id="IPR011047">
    <property type="entry name" value="Quinoprotein_ADH-like_sf"/>
</dbReference>
<dbReference type="AlphaFoldDB" id="A0A382RKE2"/>
<organism evidence="5">
    <name type="scientific">marine metagenome</name>
    <dbReference type="NCBI Taxonomy" id="408172"/>
    <lineage>
        <taxon>unclassified sequences</taxon>
        <taxon>metagenomes</taxon>
        <taxon>ecological metagenomes</taxon>
    </lineage>
</organism>
<protein>
    <recommendedName>
        <fullName evidence="4">Pyrrolo-quinoline quinone repeat domain-containing protein</fullName>
    </recommendedName>
</protein>
<gene>
    <name evidence="5" type="ORF">METZ01_LOCUS349925</name>
</gene>
<evidence type="ECO:0000256" key="3">
    <source>
        <dbReference type="ARBA" id="ARBA00023002"/>
    </source>
</evidence>
<proteinExistence type="inferred from homology"/>
<dbReference type="GO" id="GO:0016491">
    <property type="term" value="F:oxidoreductase activity"/>
    <property type="evidence" value="ECO:0007669"/>
    <property type="project" value="UniProtKB-KW"/>
</dbReference>
<feature type="domain" description="Pyrrolo-quinoline quinone repeat" evidence="4">
    <location>
        <begin position="94"/>
        <end position="246"/>
    </location>
</feature>
<dbReference type="InterPro" id="IPR018391">
    <property type="entry name" value="PQQ_b-propeller_rpt"/>
</dbReference>